<feature type="transmembrane region" description="Helical" evidence="1">
    <location>
        <begin position="189"/>
        <end position="210"/>
    </location>
</feature>
<name>A0A2T4PQK3_9STAP</name>
<dbReference type="EMBL" id="PZFK01000034">
    <property type="protein sequence ID" value="PTI28134.1"/>
    <property type="molecule type" value="Genomic_DNA"/>
</dbReference>
<keyword evidence="1" id="KW-0812">Transmembrane</keyword>
<evidence type="ECO:0000313" key="2">
    <source>
        <dbReference type="EMBL" id="PTI28134.1"/>
    </source>
</evidence>
<dbReference type="InterPro" id="IPR005915">
    <property type="entry name" value="Tandem_5TM"/>
</dbReference>
<evidence type="ECO:0008006" key="4">
    <source>
        <dbReference type="Google" id="ProtNLM"/>
    </source>
</evidence>
<gene>
    <name evidence="2" type="ORF">BU072_12220</name>
</gene>
<dbReference type="Proteomes" id="UP000241209">
    <property type="component" value="Unassembled WGS sequence"/>
</dbReference>
<keyword evidence="1" id="KW-0472">Membrane</keyword>
<sequence>MINRMKVTSIEQGFIYPVKSNGRYKLIEEDNKYYILDLDQNKFSIFFPFINYITPRTVKEIDFQSAQNILNETKSNNKPSKNQFWWTTGIAVSLGALLRPLMYMSELNLNIFFVFLLLLSISLPIIALRFIISKNQKKRFSVNKIINKRSIFILPKLKIILLSISIYLIVGFFHFIVLYGLLIKVQPNLFIAIGSMLTLLMFLQSNRILYDNQQTTVKIK</sequence>
<organism evidence="2 3">
    <name type="scientific">Mammaliicoccus vitulinus</name>
    <dbReference type="NCBI Taxonomy" id="71237"/>
    <lineage>
        <taxon>Bacteria</taxon>
        <taxon>Bacillati</taxon>
        <taxon>Bacillota</taxon>
        <taxon>Bacilli</taxon>
        <taxon>Bacillales</taxon>
        <taxon>Staphylococcaceae</taxon>
        <taxon>Mammaliicoccus</taxon>
    </lineage>
</organism>
<dbReference type="AlphaFoldDB" id="A0A2T4PQK3"/>
<reference evidence="2 3" key="1">
    <citation type="journal article" date="2016" name="Front. Microbiol.">
        <title>Comprehensive Phylogenetic Analysis of Bovine Non-aureus Staphylococci Species Based on Whole-Genome Sequencing.</title>
        <authorList>
            <person name="Naushad S."/>
            <person name="Barkema H.W."/>
            <person name="Luby C."/>
            <person name="Condas L.A."/>
            <person name="Nobrega D.B."/>
            <person name="Carson D.A."/>
            <person name="De Buck J."/>
        </authorList>
    </citation>
    <scope>NUCLEOTIDE SEQUENCE [LARGE SCALE GENOMIC DNA]</scope>
    <source>
        <strain evidence="2 3">SNUC 2204</strain>
    </source>
</reference>
<comment type="caution">
    <text evidence="2">The sequence shown here is derived from an EMBL/GenBank/DDBJ whole genome shotgun (WGS) entry which is preliminary data.</text>
</comment>
<protein>
    <recommendedName>
        <fullName evidence="4">DUF443 family protein</fullName>
    </recommendedName>
</protein>
<dbReference type="Pfam" id="PF04276">
    <property type="entry name" value="DUF443"/>
    <property type="match status" value="1"/>
</dbReference>
<dbReference type="NCBIfam" id="TIGR01218">
    <property type="entry name" value="Gpos_tandem_5TM"/>
    <property type="match status" value="1"/>
</dbReference>
<evidence type="ECO:0000256" key="1">
    <source>
        <dbReference type="SAM" id="Phobius"/>
    </source>
</evidence>
<evidence type="ECO:0000313" key="3">
    <source>
        <dbReference type="Proteomes" id="UP000241209"/>
    </source>
</evidence>
<keyword evidence="1" id="KW-1133">Transmembrane helix</keyword>
<feature type="transmembrane region" description="Helical" evidence="1">
    <location>
        <begin position="159"/>
        <end position="183"/>
    </location>
</feature>
<dbReference type="RefSeq" id="WP_107557331.1">
    <property type="nucleotide sequence ID" value="NZ_CANQVP010000251.1"/>
</dbReference>
<feature type="transmembrane region" description="Helical" evidence="1">
    <location>
        <begin position="84"/>
        <end position="103"/>
    </location>
</feature>
<accession>A0A2T4PQK3</accession>
<proteinExistence type="predicted"/>
<feature type="transmembrane region" description="Helical" evidence="1">
    <location>
        <begin position="109"/>
        <end position="132"/>
    </location>
</feature>